<keyword evidence="1" id="KW-0732">Signal</keyword>
<dbReference type="PANTHER" id="PTHR35936">
    <property type="entry name" value="MEMBRANE-BOUND LYTIC MUREIN TRANSGLYCOSYLASE F"/>
    <property type="match status" value="1"/>
</dbReference>
<gene>
    <name evidence="3" type="ORF">Y88_0307</name>
</gene>
<dbReference type="AlphaFoldDB" id="F1ZAW7"/>
<dbReference type="Gene3D" id="3.40.190.10">
    <property type="entry name" value="Periplasmic binding protein-like II"/>
    <property type="match status" value="2"/>
</dbReference>
<evidence type="ECO:0000313" key="3">
    <source>
        <dbReference type="EMBL" id="EGD58255.1"/>
    </source>
</evidence>
<dbReference type="Pfam" id="PF00497">
    <property type="entry name" value="SBP_bac_3"/>
    <property type="match status" value="1"/>
</dbReference>
<evidence type="ECO:0000259" key="2">
    <source>
        <dbReference type="SMART" id="SM00062"/>
    </source>
</evidence>
<reference evidence="3 4" key="1">
    <citation type="journal article" date="2012" name="J. Bacteriol.">
        <title>Draft Genome Sequence of Novosphingobium nitrogenifigens Y88T.</title>
        <authorList>
            <person name="Strabala T.J."/>
            <person name="Macdonald L."/>
            <person name="Liu V."/>
            <person name="Smit A.M."/>
        </authorList>
    </citation>
    <scope>NUCLEOTIDE SEQUENCE [LARGE SCALE GENOMIC DNA]</scope>
    <source>
        <strain evidence="3 4">DSM 19370</strain>
    </source>
</reference>
<accession>F1ZAW7</accession>
<dbReference type="HOGENOM" id="CLU_019602_18_0_5"/>
<proteinExistence type="predicted"/>
<comment type="caution">
    <text evidence="3">The sequence shown here is derived from an EMBL/GenBank/DDBJ whole genome shotgun (WGS) entry which is preliminary data.</text>
</comment>
<sequence length="298" mass="31676">MTAFGIRAGLACVAALATAVLGGCRDEEGKGADRVLVVGTEGLYPPWNYTRPDGQLAGFEPDYVRILCARLHRRCRMVAMDWDGMVGALQTGKIDLIADSVQVTPERSQVLGFTRPYAMTTGVFVTLRDHRLAGMADKGAMMDFDRPGPALTAMTGRLKGSLAGKVIGVEISGAFDNFLNQTLGSGASIRYYHTMGERDLDLLNGRIDATLEDEAYMRPLLATRDGAALTMAGPRVIGGAMGGGEALAFRPGDTALRSAFDGAIAATIADGTVRRLGLKWFRMDASPAQAAAERKGAR</sequence>
<name>F1ZAW7_9SPHN</name>
<dbReference type="PANTHER" id="PTHR35936:SF19">
    <property type="entry name" value="AMINO-ACID-BINDING PROTEIN YXEM-RELATED"/>
    <property type="match status" value="1"/>
</dbReference>
<protein>
    <submittedName>
        <fullName evidence="3">Extracellular solute-binding protein family 3</fullName>
    </submittedName>
</protein>
<dbReference type="eggNOG" id="COG0834">
    <property type="taxonomic scope" value="Bacteria"/>
</dbReference>
<dbReference type="InParanoid" id="F1ZAW7"/>
<dbReference type="SMART" id="SM00062">
    <property type="entry name" value="PBPb"/>
    <property type="match status" value="1"/>
</dbReference>
<keyword evidence="4" id="KW-1185">Reference proteome</keyword>
<evidence type="ECO:0000256" key="1">
    <source>
        <dbReference type="ARBA" id="ARBA00022729"/>
    </source>
</evidence>
<evidence type="ECO:0000313" key="4">
    <source>
        <dbReference type="Proteomes" id="UP000004728"/>
    </source>
</evidence>
<dbReference type="PROSITE" id="PS51257">
    <property type="entry name" value="PROKAR_LIPOPROTEIN"/>
    <property type="match status" value="1"/>
</dbReference>
<dbReference type="InterPro" id="IPR001638">
    <property type="entry name" value="Solute-binding_3/MltF_N"/>
</dbReference>
<dbReference type="SUPFAM" id="SSF53850">
    <property type="entry name" value="Periplasmic binding protein-like II"/>
    <property type="match status" value="1"/>
</dbReference>
<dbReference type="Proteomes" id="UP000004728">
    <property type="component" value="Unassembled WGS sequence"/>
</dbReference>
<dbReference type="RefSeq" id="WP_008067113.1">
    <property type="nucleotide sequence ID" value="NZ_AQWK01000006.1"/>
</dbReference>
<feature type="domain" description="Solute-binding protein family 3/N-terminal" evidence="2">
    <location>
        <begin position="35"/>
        <end position="284"/>
    </location>
</feature>
<dbReference type="FunCoup" id="F1ZAW7">
    <property type="interactions" value="191"/>
</dbReference>
<dbReference type="OrthoDB" id="9807134at2"/>
<dbReference type="EMBL" id="AEWJ01000044">
    <property type="protein sequence ID" value="EGD58255.1"/>
    <property type="molecule type" value="Genomic_DNA"/>
</dbReference>
<organism evidence="3 4">
    <name type="scientific">Novosphingobium nitrogenifigens DSM 19370</name>
    <dbReference type="NCBI Taxonomy" id="983920"/>
    <lineage>
        <taxon>Bacteria</taxon>
        <taxon>Pseudomonadati</taxon>
        <taxon>Pseudomonadota</taxon>
        <taxon>Alphaproteobacteria</taxon>
        <taxon>Sphingomonadales</taxon>
        <taxon>Sphingomonadaceae</taxon>
        <taxon>Novosphingobium</taxon>
    </lineage>
</organism>
<dbReference type="STRING" id="983920.Y88_0307"/>